<keyword evidence="2" id="KW-1185">Reference proteome</keyword>
<dbReference type="Proteomes" id="UP000321907">
    <property type="component" value="Unassembled WGS sequence"/>
</dbReference>
<organism evidence="1 2">
    <name type="scientific">Neolewinella aurantiaca</name>
    <dbReference type="NCBI Taxonomy" id="2602767"/>
    <lineage>
        <taxon>Bacteria</taxon>
        <taxon>Pseudomonadati</taxon>
        <taxon>Bacteroidota</taxon>
        <taxon>Saprospiria</taxon>
        <taxon>Saprospirales</taxon>
        <taxon>Lewinellaceae</taxon>
        <taxon>Neolewinella</taxon>
    </lineage>
</organism>
<proteinExistence type="predicted"/>
<protein>
    <submittedName>
        <fullName evidence="1">Uncharacterized protein</fullName>
    </submittedName>
</protein>
<dbReference type="EMBL" id="VOXD01000080">
    <property type="protein sequence ID" value="TXF81444.1"/>
    <property type="molecule type" value="Genomic_DNA"/>
</dbReference>
<comment type="caution">
    <text evidence="1">The sequence shown here is derived from an EMBL/GenBank/DDBJ whole genome shotgun (WGS) entry which is preliminary data.</text>
</comment>
<dbReference type="AlphaFoldDB" id="A0A5C7EZH2"/>
<dbReference type="OrthoDB" id="828116at2"/>
<gene>
    <name evidence="1" type="ORF">FUA23_21995</name>
</gene>
<accession>A0A5C7EZH2</accession>
<evidence type="ECO:0000313" key="2">
    <source>
        <dbReference type="Proteomes" id="UP000321907"/>
    </source>
</evidence>
<dbReference type="RefSeq" id="WP_147932931.1">
    <property type="nucleotide sequence ID" value="NZ_VOXD01000080.1"/>
</dbReference>
<reference evidence="1 2" key="1">
    <citation type="submission" date="2019-08" db="EMBL/GenBank/DDBJ databases">
        <title>Lewinella sp. strain SSH13 Genome sequencing and assembly.</title>
        <authorList>
            <person name="Kim I."/>
        </authorList>
    </citation>
    <scope>NUCLEOTIDE SEQUENCE [LARGE SCALE GENOMIC DNA]</scope>
    <source>
        <strain evidence="1 2">SSH13</strain>
    </source>
</reference>
<sequence length="85" mass="9842">MDSTFQFSKTLTALSNEYGLDLKTFKKTLGNYEICLPSGVVFAPYQKWIYDWLGYPPSVNKSDYADTELPLNWIKKCSDMYEKGH</sequence>
<name>A0A5C7EZH2_9BACT</name>
<evidence type="ECO:0000313" key="1">
    <source>
        <dbReference type="EMBL" id="TXF81444.1"/>
    </source>
</evidence>